<keyword evidence="3" id="KW-1185">Reference proteome</keyword>
<gene>
    <name evidence="2" type="primary">AVEN_63716_1</name>
    <name evidence="2" type="ORF">CEXT_744021</name>
</gene>
<dbReference type="SUPFAM" id="SSF47473">
    <property type="entry name" value="EF-hand"/>
    <property type="match status" value="1"/>
</dbReference>
<organism evidence="2 3">
    <name type="scientific">Caerostris extrusa</name>
    <name type="common">Bark spider</name>
    <name type="synonym">Caerostris bankana</name>
    <dbReference type="NCBI Taxonomy" id="172846"/>
    <lineage>
        <taxon>Eukaryota</taxon>
        <taxon>Metazoa</taxon>
        <taxon>Ecdysozoa</taxon>
        <taxon>Arthropoda</taxon>
        <taxon>Chelicerata</taxon>
        <taxon>Arachnida</taxon>
        <taxon>Araneae</taxon>
        <taxon>Araneomorphae</taxon>
        <taxon>Entelegynae</taxon>
        <taxon>Araneoidea</taxon>
        <taxon>Araneidae</taxon>
        <taxon>Caerostris</taxon>
    </lineage>
</organism>
<dbReference type="EMBL" id="BPLR01015305">
    <property type="protein sequence ID" value="GIY75165.1"/>
    <property type="molecule type" value="Genomic_DNA"/>
</dbReference>
<sequence>MSAAAKTEIPKDVGEKTENVEDKEFLRLFTLYSKIGSSVGEDKMSLQGAKLWLETAKILDDNKGVAESDVQETFSAEDVAGMNKEEFQAWIQTLAEKKNKDKNEFMNKLVNSGPPAAGNKSDLISSDTGKKIKP</sequence>
<dbReference type="AlphaFoldDB" id="A0AAV4W136"/>
<proteinExistence type="predicted"/>
<dbReference type="InterPro" id="IPR011992">
    <property type="entry name" value="EF-hand-dom_pair"/>
</dbReference>
<name>A0AAV4W136_CAEEX</name>
<dbReference type="Gene3D" id="1.10.238.10">
    <property type="entry name" value="EF-hand"/>
    <property type="match status" value="1"/>
</dbReference>
<dbReference type="Proteomes" id="UP001054945">
    <property type="component" value="Unassembled WGS sequence"/>
</dbReference>
<evidence type="ECO:0000313" key="2">
    <source>
        <dbReference type="EMBL" id="GIY75165.1"/>
    </source>
</evidence>
<accession>A0AAV4W136</accession>
<evidence type="ECO:0000256" key="1">
    <source>
        <dbReference type="SAM" id="MobiDB-lite"/>
    </source>
</evidence>
<comment type="caution">
    <text evidence="2">The sequence shown here is derived from an EMBL/GenBank/DDBJ whole genome shotgun (WGS) entry which is preliminary data.</text>
</comment>
<reference evidence="2 3" key="1">
    <citation type="submission" date="2021-06" db="EMBL/GenBank/DDBJ databases">
        <title>Caerostris extrusa draft genome.</title>
        <authorList>
            <person name="Kono N."/>
            <person name="Arakawa K."/>
        </authorList>
    </citation>
    <scope>NUCLEOTIDE SEQUENCE [LARGE SCALE GENOMIC DNA]</scope>
</reference>
<evidence type="ECO:0000313" key="3">
    <source>
        <dbReference type="Proteomes" id="UP001054945"/>
    </source>
</evidence>
<feature type="region of interest" description="Disordered" evidence="1">
    <location>
        <begin position="105"/>
        <end position="134"/>
    </location>
</feature>
<protein>
    <submittedName>
        <fullName evidence="2">Uncharacterized protein</fullName>
    </submittedName>
</protein>